<evidence type="ECO:0000256" key="5">
    <source>
        <dbReference type="ARBA" id="ARBA00034283"/>
    </source>
</evidence>
<comment type="catalytic activity">
    <reaction evidence="8">
        <text>3',3'-cUAMP + H2O = U[3'-5']pAp[3'] + H(+)</text>
        <dbReference type="Rhea" id="RHEA:72835"/>
        <dbReference type="ChEBI" id="CHEBI:15377"/>
        <dbReference type="ChEBI" id="CHEBI:15378"/>
        <dbReference type="ChEBI" id="CHEBI:143809"/>
        <dbReference type="ChEBI" id="CHEBI:192498"/>
    </reaction>
    <physiologicalReaction direction="left-to-right" evidence="8">
        <dbReference type="Rhea" id="RHEA:72836"/>
    </physiologicalReaction>
</comment>
<evidence type="ECO:0000256" key="7">
    <source>
        <dbReference type="ARBA" id="ARBA00034343"/>
    </source>
</evidence>
<evidence type="ECO:0000259" key="9">
    <source>
        <dbReference type="Pfam" id="PF23474"/>
    </source>
</evidence>
<dbReference type="InterPro" id="IPR056175">
    <property type="entry name" value="Acb1-like_C"/>
</dbReference>
<dbReference type="Proteomes" id="UP000766336">
    <property type="component" value="Unassembled WGS sequence"/>
</dbReference>
<reference evidence="10 11" key="1">
    <citation type="submission" date="2021-05" db="EMBL/GenBank/DDBJ databases">
        <title>Roseococcus sp. XZZS9, whole genome shotgun sequencing project.</title>
        <authorList>
            <person name="Zhao G."/>
            <person name="Shen L."/>
        </authorList>
    </citation>
    <scope>NUCLEOTIDE SEQUENCE [LARGE SCALE GENOMIC DNA]</scope>
    <source>
        <strain evidence="10 11">XZZS9</strain>
    </source>
</reference>
<dbReference type="Pfam" id="PF23474">
    <property type="entry name" value="Acb1"/>
    <property type="match status" value="1"/>
</dbReference>
<gene>
    <name evidence="10" type="ORF">KHU32_15525</name>
</gene>
<organism evidence="10 11">
    <name type="scientific">Roseococcus pinisoli</name>
    <dbReference type="NCBI Taxonomy" id="2835040"/>
    <lineage>
        <taxon>Bacteria</taxon>
        <taxon>Pseudomonadati</taxon>
        <taxon>Pseudomonadota</taxon>
        <taxon>Alphaproteobacteria</taxon>
        <taxon>Acetobacterales</taxon>
        <taxon>Roseomonadaceae</taxon>
        <taxon>Roseococcus</taxon>
    </lineage>
</organism>
<comment type="catalytic activity">
    <reaction evidence="3">
        <text>3',3',3'-c-tri-AMP + H2O = A[3'-5']pA[3'-5']pAp[3'] + H(+)</text>
        <dbReference type="Rhea" id="RHEA:72859"/>
        <dbReference type="ChEBI" id="CHEBI:15377"/>
        <dbReference type="ChEBI" id="CHEBI:15378"/>
        <dbReference type="ChEBI" id="CHEBI:192523"/>
        <dbReference type="ChEBI" id="CHEBI:192530"/>
    </reaction>
    <physiologicalReaction direction="left-to-right" evidence="3">
        <dbReference type="Rhea" id="RHEA:72860"/>
    </physiologicalReaction>
</comment>
<accession>A0ABS5QHD0</accession>
<comment type="similarity">
    <text evidence="6">Belongs to the anti-CBASS protein Acb1 family.</text>
</comment>
<evidence type="ECO:0000256" key="1">
    <source>
        <dbReference type="ARBA" id="ARBA00022801"/>
    </source>
</evidence>
<proteinExistence type="inferred from homology"/>
<name>A0ABS5QHD0_9PROT</name>
<feature type="domain" description="Anti-CBASS protein Acb1-like C-terminal" evidence="9">
    <location>
        <begin position="13"/>
        <end position="155"/>
    </location>
</feature>
<evidence type="ECO:0000256" key="6">
    <source>
        <dbReference type="ARBA" id="ARBA00034316"/>
    </source>
</evidence>
<keyword evidence="11" id="KW-1185">Reference proteome</keyword>
<protein>
    <recommendedName>
        <fullName evidence="7">Anti-CBASS protein Acb1</fullName>
    </recommendedName>
</protein>
<comment type="catalytic activity">
    <reaction evidence="2">
        <text>3',3',3'-cAAG + H2O = G[3'-5']pA[3'-5']pAp[3'] + H(+)</text>
        <dbReference type="Rhea" id="RHEA:72863"/>
        <dbReference type="ChEBI" id="CHEBI:15377"/>
        <dbReference type="ChEBI" id="CHEBI:15378"/>
        <dbReference type="ChEBI" id="CHEBI:143810"/>
        <dbReference type="ChEBI" id="CHEBI:192532"/>
    </reaction>
    <physiologicalReaction direction="left-to-right" evidence="2">
        <dbReference type="Rhea" id="RHEA:72864"/>
    </physiologicalReaction>
</comment>
<evidence type="ECO:0000256" key="3">
    <source>
        <dbReference type="ARBA" id="ARBA00034240"/>
    </source>
</evidence>
<comment type="catalytic activity">
    <reaction evidence="5">
        <text>3',3'-cGAMP + H2O = G[3'-5']pAp[3'] + H(+)</text>
        <dbReference type="Rhea" id="RHEA:72831"/>
        <dbReference type="ChEBI" id="CHEBI:15377"/>
        <dbReference type="ChEBI" id="CHEBI:15378"/>
        <dbReference type="ChEBI" id="CHEBI:71501"/>
        <dbReference type="ChEBI" id="CHEBI:192497"/>
    </reaction>
    <physiologicalReaction direction="left-to-right" evidence="5">
        <dbReference type="Rhea" id="RHEA:72832"/>
    </physiologicalReaction>
</comment>
<keyword evidence="1" id="KW-0378">Hydrolase</keyword>
<dbReference type="EMBL" id="JAHCDA010000003">
    <property type="protein sequence ID" value="MBS7812360.1"/>
    <property type="molecule type" value="Genomic_DNA"/>
</dbReference>
<evidence type="ECO:0000313" key="10">
    <source>
        <dbReference type="EMBL" id="MBS7812360.1"/>
    </source>
</evidence>
<evidence type="ECO:0000256" key="2">
    <source>
        <dbReference type="ARBA" id="ARBA00034233"/>
    </source>
</evidence>
<evidence type="ECO:0000256" key="8">
    <source>
        <dbReference type="ARBA" id="ARBA00048123"/>
    </source>
</evidence>
<evidence type="ECO:0000313" key="11">
    <source>
        <dbReference type="Proteomes" id="UP000766336"/>
    </source>
</evidence>
<dbReference type="RefSeq" id="WP_213671068.1">
    <property type="nucleotide sequence ID" value="NZ_JAHCDA010000003.1"/>
</dbReference>
<comment type="catalytic activity">
    <reaction evidence="4">
        <text>3',3',3'-cAAG + H2O = A[3'-5']pG[3'-5']pAp[3'] + H(+)</text>
        <dbReference type="Rhea" id="RHEA:72867"/>
        <dbReference type="ChEBI" id="CHEBI:15377"/>
        <dbReference type="ChEBI" id="CHEBI:15378"/>
        <dbReference type="ChEBI" id="CHEBI:143810"/>
        <dbReference type="ChEBI" id="CHEBI:192533"/>
    </reaction>
    <physiologicalReaction direction="left-to-right" evidence="4">
        <dbReference type="Rhea" id="RHEA:72868"/>
    </physiologicalReaction>
</comment>
<sequence>MNHFLFRKSEPRPLYVSRRLLNAYDLIKWAKENGFEKTVPQEEMHVTCCYSKTPIDWFAVDPDWNGYAYVEAGGARMVEILGDKGARVLRFQSEGLQWRFEAFRNAGASWDHETYQPHVTLSYESGPADLASLTAYSGPLEFGPEIFAPISNNYQATLVEKREA</sequence>
<comment type="caution">
    <text evidence="10">The sequence shown here is derived from an EMBL/GenBank/DDBJ whole genome shotgun (WGS) entry which is preliminary data.</text>
</comment>
<evidence type="ECO:0000256" key="4">
    <source>
        <dbReference type="ARBA" id="ARBA00034244"/>
    </source>
</evidence>